<dbReference type="EMBL" id="JAZDQJ010000026">
    <property type="protein sequence ID" value="MEE1935545.1"/>
    <property type="molecule type" value="Genomic_DNA"/>
</dbReference>
<proteinExistence type="predicted"/>
<gene>
    <name evidence="1" type="ORF">V0R50_20120</name>
</gene>
<comment type="caution">
    <text evidence="1">The sequence shown here is derived from an EMBL/GenBank/DDBJ whole genome shotgun (WGS) entry which is preliminary data.</text>
</comment>
<evidence type="ECO:0000313" key="2">
    <source>
        <dbReference type="Proteomes" id="UP001335100"/>
    </source>
</evidence>
<evidence type="ECO:0000313" key="1">
    <source>
        <dbReference type="EMBL" id="MEE1935545.1"/>
    </source>
</evidence>
<sequence>MAHELGAANHGFVWPRIIFAADGESVNVWAEQKNVVGQSVQYLYGLETPHAVPLAAFSRKVETFIDKVISRLNALGHQPTELAEWWALIREDQEDPEALRYRILEAKLGYDPDECPQHIIDEALALQTRIGVTAMAELAPVYKSRISEISAYTTQCGIRGKPEISAERFAPVPHSQKPWQRGANSAKALRALLGKKHEPIRNTDLYDLLGVARAKMENWSPYEGSKAAIAEPLDGGFLNYLPRKKHPDARRFELARLIGEVMDHSEADKGWLVSSDIATATQKRQRSFAAEFLCPIDALVDFLGGNFSESSREDAAVHFNVSDKTIESLLANNGHSGFLSNEPKVPYQVHA</sequence>
<dbReference type="RefSeq" id="WP_330076288.1">
    <property type="nucleotide sequence ID" value="NZ_JAZDQJ010000026.1"/>
</dbReference>
<keyword evidence="2" id="KW-1185">Reference proteome</keyword>
<accession>A0ABU7HVF4</accession>
<dbReference type="Proteomes" id="UP001335100">
    <property type="component" value="Unassembled WGS sequence"/>
</dbReference>
<reference evidence="1 2" key="1">
    <citation type="submission" date="2024-01" db="EMBL/GenBank/DDBJ databases">
        <title>Unpublished Manusciprt.</title>
        <authorList>
            <person name="Duman M."/>
            <person name="Valdes E.G."/>
            <person name="Ajmi N."/>
            <person name="Altun S."/>
            <person name="Saticioglu I.B."/>
        </authorList>
    </citation>
    <scope>NUCLEOTIDE SEQUENCE [LARGE SCALE GENOMIC DNA]</scope>
    <source>
        <strain evidence="1 2">148P</strain>
    </source>
</reference>
<organism evidence="1 2">
    <name type="scientific">Pseudomonas ulcerans</name>
    <dbReference type="NCBI Taxonomy" id="3115852"/>
    <lineage>
        <taxon>Bacteria</taxon>
        <taxon>Pseudomonadati</taxon>
        <taxon>Pseudomonadota</taxon>
        <taxon>Gammaproteobacteria</taxon>
        <taxon>Pseudomonadales</taxon>
        <taxon>Pseudomonadaceae</taxon>
        <taxon>Pseudomonas</taxon>
    </lineage>
</organism>
<protein>
    <submittedName>
        <fullName evidence="1">Uncharacterized protein</fullName>
    </submittedName>
</protein>
<name>A0ABU7HVF4_9PSED</name>